<gene>
    <name evidence="2" type="ORF">GCM10010515_26600</name>
</gene>
<keyword evidence="1" id="KW-0472">Membrane</keyword>
<feature type="transmembrane region" description="Helical" evidence="1">
    <location>
        <begin position="182"/>
        <end position="204"/>
    </location>
</feature>
<feature type="transmembrane region" description="Helical" evidence="1">
    <location>
        <begin position="45"/>
        <end position="66"/>
    </location>
</feature>
<dbReference type="EMBL" id="BMWD01000007">
    <property type="protein sequence ID" value="GGX57653.1"/>
    <property type="molecule type" value="Genomic_DNA"/>
</dbReference>
<name>A0A918KCM6_9ACTN</name>
<feature type="transmembrane region" description="Helical" evidence="1">
    <location>
        <begin position="114"/>
        <end position="133"/>
    </location>
</feature>
<feature type="transmembrane region" description="Helical" evidence="1">
    <location>
        <begin position="140"/>
        <end position="162"/>
    </location>
</feature>
<feature type="transmembrane region" description="Helical" evidence="1">
    <location>
        <begin position="20"/>
        <end position="39"/>
    </location>
</feature>
<dbReference type="RefSeq" id="WP_190035629.1">
    <property type="nucleotide sequence ID" value="NZ_BMWD01000007.1"/>
</dbReference>
<evidence type="ECO:0000256" key="1">
    <source>
        <dbReference type="SAM" id="Phobius"/>
    </source>
</evidence>
<keyword evidence="1" id="KW-0812">Transmembrane</keyword>
<keyword evidence="1" id="KW-1133">Transmembrane helix</keyword>
<evidence type="ECO:0000313" key="3">
    <source>
        <dbReference type="Proteomes" id="UP000645555"/>
    </source>
</evidence>
<sequence length="215" mass="22834">MSRPLFRLPTWLRAVPGLRWPWLLSVTGVCATAAAVGSRAGEERFLPFLLLLAPLLPLLWVATSYGGKADPFAPVVRSMPSGGLRLLLLRTGVVLAYSLPLLLGAGLAGTGVSMWAAAWLVPCLTLTLATLVLGSYMGCLLGSVVTGTCWFLLVAAVFQLSMRQDGRIHSPGTALLKVLKSLLDGGAQMVWGAAAGVLAALLMLRRHSFNDLRSR</sequence>
<organism evidence="2 3">
    <name type="scientific">Streptomyces fructofermentans</name>
    <dbReference type="NCBI Taxonomy" id="152141"/>
    <lineage>
        <taxon>Bacteria</taxon>
        <taxon>Bacillati</taxon>
        <taxon>Actinomycetota</taxon>
        <taxon>Actinomycetes</taxon>
        <taxon>Kitasatosporales</taxon>
        <taxon>Streptomycetaceae</taxon>
        <taxon>Streptomyces</taxon>
    </lineage>
</organism>
<proteinExistence type="predicted"/>
<reference evidence="2" key="1">
    <citation type="journal article" date="2014" name="Int. J. Syst. Evol. Microbiol.">
        <title>Complete genome sequence of Corynebacterium casei LMG S-19264T (=DSM 44701T), isolated from a smear-ripened cheese.</title>
        <authorList>
            <consortium name="US DOE Joint Genome Institute (JGI-PGF)"/>
            <person name="Walter F."/>
            <person name="Albersmeier A."/>
            <person name="Kalinowski J."/>
            <person name="Ruckert C."/>
        </authorList>
    </citation>
    <scope>NUCLEOTIDE SEQUENCE</scope>
    <source>
        <strain evidence="2">JCM 4956</strain>
    </source>
</reference>
<dbReference type="Proteomes" id="UP000645555">
    <property type="component" value="Unassembled WGS sequence"/>
</dbReference>
<dbReference type="AlphaFoldDB" id="A0A918KCM6"/>
<protein>
    <recommendedName>
        <fullName evidence="4">Integral membrane protein</fullName>
    </recommendedName>
</protein>
<comment type="caution">
    <text evidence="2">The sequence shown here is derived from an EMBL/GenBank/DDBJ whole genome shotgun (WGS) entry which is preliminary data.</text>
</comment>
<evidence type="ECO:0000313" key="2">
    <source>
        <dbReference type="EMBL" id="GGX57653.1"/>
    </source>
</evidence>
<reference evidence="2" key="2">
    <citation type="submission" date="2020-09" db="EMBL/GenBank/DDBJ databases">
        <authorList>
            <person name="Sun Q."/>
            <person name="Ohkuma M."/>
        </authorList>
    </citation>
    <scope>NUCLEOTIDE SEQUENCE</scope>
    <source>
        <strain evidence="2">JCM 4956</strain>
    </source>
</reference>
<accession>A0A918KCM6</accession>
<keyword evidence="3" id="KW-1185">Reference proteome</keyword>
<evidence type="ECO:0008006" key="4">
    <source>
        <dbReference type="Google" id="ProtNLM"/>
    </source>
</evidence>